<organism evidence="2">
    <name type="scientific">Panicum hallii</name>
    <dbReference type="NCBI Taxonomy" id="206008"/>
    <lineage>
        <taxon>Eukaryota</taxon>
        <taxon>Viridiplantae</taxon>
        <taxon>Streptophyta</taxon>
        <taxon>Embryophyta</taxon>
        <taxon>Tracheophyta</taxon>
        <taxon>Spermatophyta</taxon>
        <taxon>Magnoliopsida</taxon>
        <taxon>Liliopsida</taxon>
        <taxon>Poales</taxon>
        <taxon>Poaceae</taxon>
        <taxon>PACMAD clade</taxon>
        <taxon>Panicoideae</taxon>
        <taxon>Panicodae</taxon>
        <taxon>Paniceae</taxon>
        <taxon>Panicinae</taxon>
        <taxon>Panicum</taxon>
        <taxon>Panicum sect. Panicum</taxon>
    </lineage>
</organism>
<evidence type="ECO:0000313" key="2">
    <source>
        <dbReference type="EMBL" id="PAN11508.2"/>
    </source>
</evidence>
<dbReference type="Gramene" id="PAN11508">
    <property type="protein sequence ID" value="PAN11508"/>
    <property type="gene ID" value="PAHAL_2G178400"/>
</dbReference>
<dbReference type="AlphaFoldDB" id="A0A2S3GYR1"/>
<keyword evidence="1" id="KW-0812">Transmembrane</keyword>
<protein>
    <submittedName>
        <fullName evidence="2">Uncharacterized protein</fullName>
    </submittedName>
</protein>
<sequence>MLSLNHQNYNNGLMGPCFLQGPSVQISASAGGSQHVGKGQVDDRRQAKELFVNGIAKLGCRSSYIYMYIYIYVYMYICIYMYIYTYIYMCVCKHDYMMYNTDWNTSPRSPIRTTGPS</sequence>
<accession>A0A2S3GYR1</accession>
<keyword evidence="1" id="KW-0472">Membrane</keyword>
<dbReference type="EMBL" id="CM008047">
    <property type="protein sequence ID" value="PAN11508.2"/>
    <property type="molecule type" value="Genomic_DNA"/>
</dbReference>
<evidence type="ECO:0000256" key="1">
    <source>
        <dbReference type="SAM" id="Phobius"/>
    </source>
</evidence>
<gene>
    <name evidence="2" type="ORF">PAHAL_2G178400</name>
</gene>
<keyword evidence="1" id="KW-1133">Transmembrane helix</keyword>
<reference evidence="2" key="1">
    <citation type="submission" date="2018-04" db="EMBL/GenBank/DDBJ databases">
        <title>WGS assembly of Panicum hallii.</title>
        <authorList>
            <person name="Lovell J."/>
            <person name="Jenkins J."/>
            <person name="Lowry D."/>
            <person name="Mamidi S."/>
            <person name="Sreedasyam A."/>
            <person name="Weng X."/>
            <person name="Barry K."/>
            <person name="Bonette J."/>
            <person name="Campitelli B."/>
            <person name="Daum C."/>
            <person name="Gordon S."/>
            <person name="Gould B."/>
            <person name="Lipzen A."/>
            <person name="Macqueen A."/>
            <person name="Palacio-Mejia J."/>
            <person name="Plott C."/>
            <person name="Shakirov E."/>
            <person name="Shu S."/>
            <person name="Yoshinaga Y."/>
            <person name="Zane M."/>
            <person name="Rokhsar D."/>
            <person name="Grimwood J."/>
            <person name="Schmutz J."/>
            <person name="Juenger T."/>
        </authorList>
    </citation>
    <scope>NUCLEOTIDE SEQUENCE [LARGE SCALE GENOMIC DNA]</scope>
    <source>
        <strain evidence="2">FIL2</strain>
    </source>
</reference>
<dbReference type="Proteomes" id="UP000243499">
    <property type="component" value="Chromosome 2"/>
</dbReference>
<proteinExistence type="predicted"/>
<feature type="transmembrane region" description="Helical" evidence="1">
    <location>
        <begin position="65"/>
        <end position="89"/>
    </location>
</feature>
<name>A0A2S3GYR1_9POAL</name>